<dbReference type="SUPFAM" id="SSF46565">
    <property type="entry name" value="Chaperone J-domain"/>
    <property type="match status" value="1"/>
</dbReference>
<dbReference type="AlphaFoldDB" id="A0A1R1XRN6"/>
<dbReference type="Gene3D" id="1.10.287.110">
    <property type="entry name" value="DnaJ domain"/>
    <property type="match status" value="1"/>
</dbReference>
<evidence type="ECO:0000256" key="1">
    <source>
        <dbReference type="ARBA" id="ARBA00023186"/>
    </source>
</evidence>
<reference evidence="3 4" key="1">
    <citation type="submission" date="2017-01" db="EMBL/GenBank/DDBJ databases">
        <authorList>
            <person name="Mah S.A."/>
            <person name="Swanson W.J."/>
            <person name="Moy G.W."/>
            <person name="Vacquier V.D."/>
        </authorList>
    </citation>
    <scope>NUCLEOTIDE SEQUENCE [LARGE SCALE GENOMIC DNA]</scope>
    <source>
        <strain evidence="3 4">GSMNP</strain>
    </source>
</reference>
<evidence type="ECO:0000259" key="2">
    <source>
        <dbReference type="PROSITE" id="PS50076"/>
    </source>
</evidence>
<feature type="domain" description="J" evidence="2">
    <location>
        <begin position="19"/>
        <end position="83"/>
    </location>
</feature>
<evidence type="ECO:0000313" key="4">
    <source>
        <dbReference type="Proteomes" id="UP000187283"/>
    </source>
</evidence>
<dbReference type="SMART" id="SM00271">
    <property type="entry name" value="DnaJ"/>
    <property type="match status" value="1"/>
</dbReference>
<name>A0A1R1XRN6_9FUNG</name>
<dbReference type="PANTHER" id="PTHR44145">
    <property type="entry name" value="DNAJ HOMOLOG SUBFAMILY A MEMBER 3, MITOCHONDRIAL"/>
    <property type="match status" value="1"/>
</dbReference>
<dbReference type="STRING" id="133412.A0A1R1XRN6"/>
<organism evidence="3 4">
    <name type="scientific">Smittium culicis</name>
    <dbReference type="NCBI Taxonomy" id="133412"/>
    <lineage>
        <taxon>Eukaryota</taxon>
        <taxon>Fungi</taxon>
        <taxon>Fungi incertae sedis</taxon>
        <taxon>Zoopagomycota</taxon>
        <taxon>Kickxellomycotina</taxon>
        <taxon>Harpellomycetes</taxon>
        <taxon>Harpellales</taxon>
        <taxon>Legeriomycetaceae</taxon>
        <taxon>Smittium</taxon>
    </lineage>
</organism>
<keyword evidence="1" id="KW-0143">Chaperone</keyword>
<gene>
    <name evidence="3" type="ORF">AYI70_g6045</name>
</gene>
<feature type="non-terminal residue" evidence="3">
    <location>
        <position position="1"/>
    </location>
</feature>
<dbReference type="Pfam" id="PF00226">
    <property type="entry name" value="DnaJ"/>
    <property type="match status" value="1"/>
</dbReference>
<dbReference type="InterPro" id="IPR051938">
    <property type="entry name" value="Apopto_cytoskel_mod"/>
</dbReference>
<dbReference type="PRINTS" id="PR00625">
    <property type="entry name" value="JDOMAIN"/>
</dbReference>
<dbReference type="CDD" id="cd06257">
    <property type="entry name" value="DnaJ"/>
    <property type="match status" value="1"/>
</dbReference>
<dbReference type="EMBL" id="LSSN01002081">
    <property type="protein sequence ID" value="OMJ17323.1"/>
    <property type="molecule type" value="Genomic_DNA"/>
</dbReference>
<dbReference type="InterPro" id="IPR036869">
    <property type="entry name" value="J_dom_sf"/>
</dbReference>
<dbReference type="PANTHER" id="PTHR44145:SF3">
    <property type="entry name" value="DNAJ HOMOLOG SUBFAMILY A MEMBER 3, MITOCHONDRIAL"/>
    <property type="match status" value="1"/>
</dbReference>
<dbReference type="Proteomes" id="UP000187283">
    <property type="component" value="Unassembled WGS sequence"/>
</dbReference>
<dbReference type="InterPro" id="IPR001623">
    <property type="entry name" value="DnaJ_domain"/>
</dbReference>
<comment type="caution">
    <text evidence="3">The sequence shown here is derived from an EMBL/GenBank/DDBJ whole genome shotgun (WGS) entry which is preliminary data.</text>
</comment>
<dbReference type="OrthoDB" id="442087at2759"/>
<proteinExistence type="predicted"/>
<keyword evidence="4" id="KW-1185">Reference proteome</keyword>
<evidence type="ECO:0000313" key="3">
    <source>
        <dbReference type="EMBL" id="OMJ17323.1"/>
    </source>
</evidence>
<accession>A0A1R1XRN6</accession>
<dbReference type="PROSITE" id="PS50076">
    <property type="entry name" value="DNAJ_2"/>
    <property type="match status" value="1"/>
</dbReference>
<protein>
    <submittedName>
        <fullName evidence="3">Putative J domain-containing protein</fullName>
    </submittedName>
</protein>
<sequence>IKNTPTIISSTMTLDAEYDYYQVLGISRDSTAEQIKQAYMKKALEWHPDTCSKPNSNEMFQYLAEAYYTLSDPKRRRSYDAIFSFNSNSNSNHNSNSTSISPKNSPKKANEVFGNVFEELLRSEVENEKSTYSNLGMVSGGILGFIVANIPGAVGGAVAGRSLGAIRDKKGKSVMQVFSNLPYAHRVQILTALAAKLLIQSI</sequence>